<dbReference type="InterPro" id="IPR004117">
    <property type="entry name" value="7tm6_olfct_rcpt"/>
</dbReference>
<gene>
    <name evidence="11" type="primary">Dyak\GE23764</name>
    <name evidence="11" type="synonym">dyak_GLEANR_7522</name>
    <name evidence="11" type="synonym">GE23764</name>
    <name evidence="11" type="ORF">Dyak_GE23764</name>
</gene>
<dbReference type="OrthoDB" id="6604226at2759"/>
<proteinExistence type="inferred from homology"/>
<feature type="transmembrane region" description="Helical" evidence="10">
    <location>
        <begin position="190"/>
        <end position="213"/>
    </location>
</feature>
<dbReference type="Pfam" id="PF02949">
    <property type="entry name" value="7tm_6"/>
    <property type="match status" value="1"/>
</dbReference>
<keyword evidence="8 10" id="KW-0675">Receptor</keyword>
<evidence type="ECO:0000256" key="9">
    <source>
        <dbReference type="ARBA" id="ARBA00023224"/>
    </source>
</evidence>
<dbReference type="EMBL" id="CM000160">
    <property type="protein sequence ID" value="EDW98459.1"/>
    <property type="molecule type" value="Genomic_DNA"/>
</dbReference>
<feature type="transmembrane region" description="Helical" evidence="10">
    <location>
        <begin position="139"/>
        <end position="159"/>
    </location>
</feature>
<keyword evidence="6 10" id="KW-1133">Transmembrane helix</keyword>
<feature type="transmembrane region" description="Helical" evidence="10">
    <location>
        <begin position="267"/>
        <end position="289"/>
    </location>
</feature>
<organism evidence="11 12">
    <name type="scientific">Drosophila yakuba</name>
    <name type="common">Fruit fly</name>
    <dbReference type="NCBI Taxonomy" id="7245"/>
    <lineage>
        <taxon>Eukaryota</taxon>
        <taxon>Metazoa</taxon>
        <taxon>Ecdysozoa</taxon>
        <taxon>Arthropoda</taxon>
        <taxon>Hexapoda</taxon>
        <taxon>Insecta</taxon>
        <taxon>Pterygota</taxon>
        <taxon>Neoptera</taxon>
        <taxon>Endopterygota</taxon>
        <taxon>Diptera</taxon>
        <taxon>Brachycera</taxon>
        <taxon>Muscomorpha</taxon>
        <taxon>Ephydroidea</taxon>
        <taxon>Drosophilidae</taxon>
        <taxon>Drosophila</taxon>
        <taxon>Sophophora</taxon>
    </lineage>
</organism>
<feature type="transmembrane region" description="Helical" evidence="10">
    <location>
        <begin position="295"/>
        <end position="318"/>
    </location>
</feature>
<reference evidence="11 12" key="1">
    <citation type="journal article" date="2007" name="Nature">
        <title>Evolution of genes and genomes on the Drosophila phylogeny.</title>
        <authorList>
            <consortium name="Drosophila 12 Genomes Consortium"/>
            <person name="Clark A.G."/>
            <person name="Eisen M.B."/>
            <person name="Smith D.R."/>
            <person name="Bergman C.M."/>
            <person name="Oliver B."/>
            <person name="Markow T.A."/>
            <person name="Kaufman T.C."/>
            <person name="Kellis M."/>
            <person name="Gelbart W."/>
            <person name="Iyer V.N."/>
            <person name="Pollard D.A."/>
            <person name="Sackton T.B."/>
            <person name="Larracuente A.M."/>
            <person name="Singh N.D."/>
            <person name="Abad J.P."/>
            <person name="Abt D.N."/>
            <person name="Adryan B."/>
            <person name="Aguade M."/>
            <person name="Akashi H."/>
            <person name="Anderson W.W."/>
            <person name="Aquadro C.F."/>
            <person name="Ardell D.H."/>
            <person name="Arguello R."/>
            <person name="Artieri C.G."/>
            <person name="Barbash D.A."/>
            <person name="Barker D."/>
            <person name="Barsanti P."/>
            <person name="Batterham P."/>
            <person name="Batzoglou S."/>
            <person name="Begun D."/>
            <person name="Bhutkar A."/>
            <person name="Blanco E."/>
            <person name="Bosak S.A."/>
            <person name="Bradley R.K."/>
            <person name="Brand A.D."/>
            <person name="Brent M.R."/>
            <person name="Brooks A.N."/>
            <person name="Brown R.H."/>
            <person name="Butlin R.K."/>
            <person name="Caggese C."/>
            <person name="Calvi B.R."/>
            <person name="Bernardo de Carvalho A."/>
            <person name="Caspi A."/>
            <person name="Castrezana S."/>
            <person name="Celniker S.E."/>
            <person name="Chang J.L."/>
            <person name="Chapple C."/>
            <person name="Chatterji S."/>
            <person name="Chinwalla A."/>
            <person name="Civetta A."/>
            <person name="Clifton S.W."/>
            <person name="Comeron J.M."/>
            <person name="Costello J.C."/>
            <person name="Coyne J.A."/>
            <person name="Daub J."/>
            <person name="David R.G."/>
            <person name="Delcher A.L."/>
            <person name="Delehaunty K."/>
            <person name="Do C.B."/>
            <person name="Ebling H."/>
            <person name="Edwards K."/>
            <person name="Eickbush T."/>
            <person name="Evans J.D."/>
            <person name="Filipski A."/>
            <person name="Findeiss S."/>
            <person name="Freyhult E."/>
            <person name="Fulton L."/>
            <person name="Fulton R."/>
            <person name="Garcia A.C."/>
            <person name="Gardiner A."/>
            <person name="Garfield D.A."/>
            <person name="Garvin B.E."/>
            <person name="Gibson G."/>
            <person name="Gilbert D."/>
            <person name="Gnerre S."/>
            <person name="Godfrey J."/>
            <person name="Good R."/>
            <person name="Gotea V."/>
            <person name="Gravely B."/>
            <person name="Greenberg A.J."/>
            <person name="Griffiths-Jones S."/>
            <person name="Gross S."/>
            <person name="Guigo R."/>
            <person name="Gustafson E.A."/>
            <person name="Haerty W."/>
            <person name="Hahn M.W."/>
            <person name="Halligan D.L."/>
            <person name="Halpern A.L."/>
            <person name="Halter G.M."/>
            <person name="Han M.V."/>
            <person name="Heger A."/>
            <person name="Hillier L."/>
            <person name="Hinrichs A.S."/>
            <person name="Holmes I."/>
            <person name="Hoskins R.A."/>
            <person name="Hubisz M.J."/>
            <person name="Hultmark D."/>
            <person name="Huntley M.A."/>
            <person name="Jaffe D.B."/>
            <person name="Jagadeeshan S."/>
            <person name="Jeck W.R."/>
            <person name="Johnson J."/>
            <person name="Jones C.D."/>
            <person name="Jordan W.C."/>
            <person name="Karpen G.H."/>
            <person name="Kataoka E."/>
            <person name="Keightley P.D."/>
            <person name="Kheradpour P."/>
            <person name="Kirkness E.F."/>
            <person name="Koerich L.B."/>
            <person name="Kristiansen K."/>
            <person name="Kudrna D."/>
            <person name="Kulathinal R.J."/>
            <person name="Kumar S."/>
            <person name="Kwok R."/>
            <person name="Lander E."/>
            <person name="Langley C.H."/>
            <person name="Lapoint R."/>
            <person name="Lazzaro B.P."/>
            <person name="Lee S.J."/>
            <person name="Levesque L."/>
            <person name="Li R."/>
            <person name="Lin C.F."/>
            <person name="Lin M.F."/>
            <person name="Lindblad-Toh K."/>
            <person name="Llopart A."/>
            <person name="Long M."/>
            <person name="Low L."/>
            <person name="Lozovsky E."/>
            <person name="Lu J."/>
            <person name="Luo M."/>
            <person name="Machado C.A."/>
            <person name="Makalowski W."/>
            <person name="Marzo M."/>
            <person name="Matsuda M."/>
            <person name="Matzkin L."/>
            <person name="McAllister B."/>
            <person name="McBride C.S."/>
            <person name="McKernan B."/>
            <person name="McKernan K."/>
            <person name="Mendez-Lago M."/>
            <person name="Minx P."/>
            <person name="Mollenhauer M.U."/>
            <person name="Montooth K."/>
            <person name="Mount S.M."/>
            <person name="Mu X."/>
            <person name="Myers E."/>
            <person name="Negre B."/>
            <person name="Newfeld S."/>
            <person name="Nielsen R."/>
            <person name="Noor M.A."/>
            <person name="O'Grady P."/>
            <person name="Pachter L."/>
            <person name="Papaceit M."/>
            <person name="Parisi M.J."/>
            <person name="Parisi M."/>
            <person name="Parts L."/>
            <person name="Pedersen J.S."/>
            <person name="Pesole G."/>
            <person name="Phillippy A.M."/>
            <person name="Ponting C.P."/>
            <person name="Pop M."/>
            <person name="Porcelli D."/>
            <person name="Powell J.R."/>
            <person name="Prohaska S."/>
            <person name="Pruitt K."/>
            <person name="Puig M."/>
            <person name="Quesneville H."/>
            <person name="Ram K.R."/>
            <person name="Rand D."/>
            <person name="Rasmussen M.D."/>
            <person name="Reed L.K."/>
            <person name="Reenan R."/>
            <person name="Reily A."/>
            <person name="Remington K.A."/>
            <person name="Rieger T.T."/>
            <person name="Ritchie M.G."/>
            <person name="Robin C."/>
            <person name="Rogers Y.H."/>
            <person name="Rohde C."/>
            <person name="Rozas J."/>
            <person name="Rubenfield M.J."/>
            <person name="Ruiz A."/>
            <person name="Russo S."/>
            <person name="Salzberg S.L."/>
            <person name="Sanchez-Gracia A."/>
            <person name="Saranga D.J."/>
            <person name="Sato H."/>
            <person name="Schaeffer S.W."/>
            <person name="Schatz M.C."/>
            <person name="Schlenke T."/>
            <person name="Schwartz R."/>
            <person name="Segarra C."/>
            <person name="Singh R.S."/>
            <person name="Sirot L."/>
            <person name="Sirota M."/>
            <person name="Sisneros N.B."/>
            <person name="Smith C.D."/>
            <person name="Smith T.F."/>
            <person name="Spieth J."/>
            <person name="Stage D.E."/>
            <person name="Stark A."/>
            <person name="Stephan W."/>
            <person name="Strausberg R.L."/>
            <person name="Strempel S."/>
            <person name="Sturgill D."/>
            <person name="Sutton G."/>
            <person name="Sutton G.G."/>
            <person name="Tao W."/>
            <person name="Teichmann S."/>
            <person name="Tobari Y.N."/>
            <person name="Tomimura Y."/>
            <person name="Tsolas J.M."/>
            <person name="Valente V.L."/>
            <person name="Venter E."/>
            <person name="Venter J.C."/>
            <person name="Vicario S."/>
            <person name="Vieira F.G."/>
            <person name="Vilella A.J."/>
            <person name="Villasante A."/>
            <person name="Walenz B."/>
            <person name="Wang J."/>
            <person name="Wasserman M."/>
            <person name="Watts T."/>
            <person name="Wilson D."/>
            <person name="Wilson R.K."/>
            <person name="Wing R.A."/>
            <person name="Wolfner M.F."/>
            <person name="Wong A."/>
            <person name="Wong G.K."/>
            <person name="Wu C.I."/>
            <person name="Wu G."/>
            <person name="Yamamoto D."/>
            <person name="Yang H.P."/>
            <person name="Yang S.P."/>
            <person name="Yorke J.A."/>
            <person name="Yoshida K."/>
            <person name="Zdobnov E."/>
            <person name="Zhang P."/>
            <person name="Zhang Y."/>
            <person name="Zimin A.V."/>
            <person name="Baldwin J."/>
            <person name="Abdouelleil A."/>
            <person name="Abdulkadir J."/>
            <person name="Abebe A."/>
            <person name="Abera B."/>
            <person name="Abreu J."/>
            <person name="Acer S.C."/>
            <person name="Aftuck L."/>
            <person name="Alexander A."/>
            <person name="An P."/>
            <person name="Anderson E."/>
            <person name="Anderson S."/>
            <person name="Arachi H."/>
            <person name="Azer M."/>
            <person name="Bachantsang P."/>
            <person name="Barry A."/>
            <person name="Bayul T."/>
            <person name="Berlin A."/>
            <person name="Bessette D."/>
            <person name="Bloom T."/>
            <person name="Blye J."/>
            <person name="Boguslavskiy L."/>
            <person name="Bonnet C."/>
            <person name="Boukhgalter B."/>
            <person name="Bourzgui I."/>
            <person name="Brown A."/>
            <person name="Cahill P."/>
            <person name="Channer S."/>
            <person name="Cheshatsang Y."/>
            <person name="Chuda L."/>
            <person name="Citroen M."/>
            <person name="Collymore A."/>
            <person name="Cooke P."/>
            <person name="Costello M."/>
            <person name="D'Aco K."/>
            <person name="Daza R."/>
            <person name="De Haan G."/>
            <person name="DeGray S."/>
            <person name="DeMaso C."/>
            <person name="Dhargay N."/>
            <person name="Dooley K."/>
            <person name="Dooley E."/>
            <person name="Doricent M."/>
            <person name="Dorje P."/>
            <person name="Dorjee K."/>
            <person name="Dupes A."/>
            <person name="Elong R."/>
            <person name="Falk J."/>
            <person name="Farina A."/>
            <person name="Faro S."/>
            <person name="Ferguson D."/>
            <person name="Fisher S."/>
            <person name="Foley C.D."/>
            <person name="Franke A."/>
            <person name="Friedrich D."/>
            <person name="Gadbois L."/>
            <person name="Gearin G."/>
            <person name="Gearin C.R."/>
            <person name="Giannoukos G."/>
            <person name="Goode T."/>
            <person name="Graham J."/>
            <person name="Grandbois E."/>
            <person name="Grewal S."/>
            <person name="Gyaltsen K."/>
            <person name="Hafez N."/>
            <person name="Hagos B."/>
            <person name="Hall J."/>
            <person name="Henson C."/>
            <person name="Hollinger A."/>
            <person name="Honan T."/>
            <person name="Huard M.D."/>
            <person name="Hughes L."/>
            <person name="Hurhula B."/>
            <person name="Husby M.E."/>
            <person name="Kamat A."/>
            <person name="Kanga B."/>
            <person name="Kashin S."/>
            <person name="Khazanovich D."/>
            <person name="Kisner P."/>
            <person name="Lance K."/>
            <person name="Lara M."/>
            <person name="Lee W."/>
            <person name="Lennon N."/>
            <person name="Letendre F."/>
            <person name="LeVine R."/>
            <person name="Lipovsky A."/>
            <person name="Liu X."/>
            <person name="Liu J."/>
            <person name="Liu S."/>
            <person name="Lokyitsang T."/>
            <person name="Lokyitsang Y."/>
            <person name="Lubonja R."/>
            <person name="Lui A."/>
            <person name="MacDonald P."/>
            <person name="Magnisalis V."/>
            <person name="Maru K."/>
            <person name="Matthews C."/>
            <person name="McCusker W."/>
            <person name="McDonough S."/>
            <person name="Mehta T."/>
            <person name="Meldrim J."/>
            <person name="Meneus L."/>
            <person name="Mihai O."/>
            <person name="Mihalev A."/>
            <person name="Mihova T."/>
            <person name="Mittelman R."/>
            <person name="Mlenga V."/>
            <person name="Montmayeur A."/>
            <person name="Mulrain L."/>
            <person name="Navidi A."/>
            <person name="Naylor J."/>
            <person name="Negash T."/>
            <person name="Nguyen T."/>
            <person name="Nguyen N."/>
            <person name="Nicol R."/>
            <person name="Norbu C."/>
            <person name="Norbu N."/>
            <person name="Novod N."/>
            <person name="O'Neill B."/>
            <person name="Osman S."/>
            <person name="Markiewicz E."/>
            <person name="Oyono O.L."/>
            <person name="Patti C."/>
            <person name="Phunkhang P."/>
            <person name="Pierre F."/>
            <person name="Priest M."/>
            <person name="Raghuraman S."/>
            <person name="Rege F."/>
            <person name="Reyes R."/>
            <person name="Rise C."/>
            <person name="Rogov P."/>
            <person name="Ross K."/>
            <person name="Ryan E."/>
            <person name="Settipalli S."/>
            <person name="Shea T."/>
            <person name="Sherpa N."/>
            <person name="Shi L."/>
            <person name="Shih D."/>
            <person name="Sparrow T."/>
            <person name="Spaulding J."/>
            <person name="Stalker J."/>
            <person name="Stange-Thomann N."/>
            <person name="Stavropoulos S."/>
            <person name="Stone C."/>
            <person name="Strader C."/>
            <person name="Tesfaye S."/>
            <person name="Thomson T."/>
            <person name="Thoulutsang Y."/>
            <person name="Thoulutsang D."/>
            <person name="Topham K."/>
            <person name="Topping I."/>
            <person name="Tsamla T."/>
            <person name="Vassiliev H."/>
            <person name="Vo A."/>
            <person name="Wangchuk T."/>
            <person name="Wangdi T."/>
            <person name="Weiand M."/>
            <person name="Wilkinson J."/>
            <person name="Wilson A."/>
            <person name="Yadav S."/>
            <person name="Young G."/>
            <person name="Yu Q."/>
            <person name="Zembek L."/>
            <person name="Zhong D."/>
            <person name="Zimmer A."/>
            <person name="Zwirko Z."/>
            <person name="Jaffe D.B."/>
            <person name="Alvarez P."/>
            <person name="Brockman W."/>
            <person name="Butler J."/>
            <person name="Chin C."/>
            <person name="Gnerre S."/>
            <person name="Grabherr M."/>
            <person name="Kleber M."/>
            <person name="Mauceli E."/>
            <person name="MacCallum I."/>
        </authorList>
    </citation>
    <scope>NUCLEOTIDE SEQUENCE [LARGE SCALE GENOMIC DNA]</scope>
    <source>
        <strain evidence="12">Tai18E2 / Tucson 14021-0261.01</strain>
    </source>
</reference>
<dbReference type="HOGENOM" id="CLU_033399_8_0_1"/>
<comment type="caution">
    <text evidence="10">Lacks conserved residue(s) required for the propagation of feature annotation.</text>
</comment>
<evidence type="ECO:0000313" key="12">
    <source>
        <dbReference type="Proteomes" id="UP000002282"/>
    </source>
</evidence>
<evidence type="ECO:0000256" key="5">
    <source>
        <dbReference type="ARBA" id="ARBA00022725"/>
    </source>
</evidence>
<feature type="transmembrane region" description="Helical" evidence="10">
    <location>
        <begin position="84"/>
        <end position="102"/>
    </location>
</feature>
<accession>B4PR95</accession>
<evidence type="ECO:0000256" key="6">
    <source>
        <dbReference type="ARBA" id="ARBA00022989"/>
    </source>
</evidence>
<dbReference type="PANTHER" id="PTHR21137:SF35">
    <property type="entry name" value="ODORANT RECEPTOR 19A-RELATED"/>
    <property type="match status" value="1"/>
</dbReference>
<keyword evidence="12" id="KW-1185">Reference proteome</keyword>
<comment type="similarity">
    <text evidence="10">Belongs to the insect chemoreceptor superfamily. Heteromeric odorant receptor channel (TC 1.A.69) family.</text>
</comment>
<keyword evidence="4 10" id="KW-0812">Transmembrane</keyword>
<dbReference type="PhylomeDB" id="B4PR95"/>
<dbReference type="GO" id="GO:0005549">
    <property type="term" value="F:odorant binding"/>
    <property type="evidence" value="ECO:0007669"/>
    <property type="project" value="InterPro"/>
</dbReference>
<reference evidence="11 12" key="2">
    <citation type="journal article" date="2007" name="PLoS Biol.">
        <title>Principles of genome evolution in the Drosophila melanogaster species group.</title>
        <authorList>
            <person name="Ranz J.M."/>
            <person name="Maurin D."/>
            <person name="Chan Y.S."/>
            <person name="von Grotthuss M."/>
            <person name="Hillier L.W."/>
            <person name="Roote J."/>
            <person name="Ashburner M."/>
            <person name="Bergman C.M."/>
        </authorList>
    </citation>
    <scope>NUCLEOTIDE SEQUENCE [LARGE SCALE GENOMIC DNA]</scope>
    <source>
        <strain evidence="12">Tai18E2 / Tucson 14021-0261.01</strain>
    </source>
</reference>
<dbReference type="GO" id="GO:0004984">
    <property type="term" value="F:olfactory receptor activity"/>
    <property type="evidence" value="ECO:0007669"/>
    <property type="project" value="InterPro"/>
</dbReference>
<dbReference type="PANTHER" id="PTHR21137">
    <property type="entry name" value="ODORANT RECEPTOR"/>
    <property type="match status" value="1"/>
</dbReference>
<keyword evidence="9 10" id="KW-0807">Transducer</keyword>
<keyword evidence="5 10" id="KW-0552">Olfaction</keyword>
<keyword evidence="7 10" id="KW-0472">Membrane</keyword>
<sequence length="397" mass="46229">MLFRYLRKPIPKDLLTSPDALRYFEYGMYWMGWLAPAKNKLLYHIIAGILMAWCTAYLPIGIIITCVKDINTFNPSELLTVLQLFFNSVGTPIKVLFCKMHFWRFLKARNLLGEMDKRCTDIAERIVVHRWVVRCNGAYLIYQCFYISYILFTFLSAAISEVPPWRIYNPFVDWRESRQNFWKSILNEMLLMMFSVSQALLTDFYPLIYGFMLRAHIQLLKQRVEKLCSNPEKNDEENQEDLVECIKDHQLIQEFAKLIHPIIARTIFTQFLLIGVSLGLSIINVVFFADFWAGLATVVYINGLMIQTFPFCFVCDLIKSDCAHLEMAIFHSNWLNTSRRYKLSLIFFLQNCQNPIAFTAGSVFPISTSSNIQVAKLAFSVVTFVNHLNITERLAKN</sequence>
<evidence type="ECO:0000256" key="2">
    <source>
        <dbReference type="ARBA" id="ARBA00022475"/>
    </source>
</evidence>
<evidence type="ECO:0000256" key="4">
    <source>
        <dbReference type="ARBA" id="ARBA00022692"/>
    </source>
</evidence>
<dbReference type="AlphaFoldDB" id="B4PR95"/>
<keyword evidence="2" id="KW-1003">Cell membrane</keyword>
<evidence type="ECO:0000256" key="3">
    <source>
        <dbReference type="ARBA" id="ARBA00022606"/>
    </source>
</evidence>
<evidence type="ECO:0000313" key="11">
    <source>
        <dbReference type="EMBL" id="EDW98459.1"/>
    </source>
</evidence>
<protein>
    <recommendedName>
        <fullName evidence="10">Odorant receptor</fullName>
    </recommendedName>
</protein>
<feature type="transmembrane region" description="Helical" evidence="10">
    <location>
        <begin position="41"/>
        <end position="64"/>
    </location>
</feature>
<keyword evidence="3 10" id="KW-0716">Sensory transduction</keyword>
<evidence type="ECO:0000256" key="10">
    <source>
        <dbReference type="RuleBase" id="RU351113"/>
    </source>
</evidence>
<evidence type="ECO:0000256" key="8">
    <source>
        <dbReference type="ARBA" id="ARBA00023170"/>
    </source>
</evidence>
<dbReference type="eggNOG" id="ENOG502T9HD">
    <property type="taxonomic scope" value="Eukaryota"/>
</dbReference>
<name>B4PR95_DROYA</name>
<evidence type="ECO:0000256" key="7">
    <source>
        <dbReference type="ARBA" id="ARBA00023136"/>
    </source>
</evidence>
<comment type="subcellular location">
    <subcellularLocation>
        <location evidence="1 10">Cell membrane</location>
        <topology evidence="1 10">Multi-pass membrane protein</topology>
    </subcellularLocation>
</comment>
<dbReference type="GO" id="GO:0007165">
    <property type="term" value="P:signal transduction"/>
    <property type="evidence" value="ECO:0007669"/>
    <property type="project" value="UniProtKB-KW"/>
</dbReference>
<dbReference type="KEGG" id="dya:Dyak_GE23764"/>
<evidence type="ECO:0000256" key="1">
    <source>
        <dbReference type="ARBA" id="ARBA00004651"/>
    </source>
</evidence>
<dbReference type="OMA" id="MVLMIET"/>
<dbReference type="GO" id="GO:0005886">
    <property type="term" value="C:plasma membrane"/>
    <property type="evidence" value="ECO:0007669"/>
    <property type="project" value="UniProtKB-SubCell"/>
</dbReference>
<dbReference type="Proteomes" id="UP000002282">
    <property type="component" value="Chromosome 3R"/>
</dbReference>